<dbReference type="PANTHER" id="PTHR42041">
    <property type="entry name" value="DNA ENDONUCLEASE ACTIVATOR CTP1 C-TERMINAL DOMAIN-CONTAINING PROTEIN"/>
    <property type="match status" value="1"/>
</dbReference>
<reference evidence="3" key="2">
    <citation type="submission" date="2010-07" db="EMBL/GenBank/DDBJ databases">
        <authorList>
            <consortium name="The Broad Institute Genome Sequencing Platform"/>
            <consortium name="Broad Institute Genome Sequencing Center for Infectious Disease"/>
            <person name="Ma L.-J."/>
            <person name="Dead R."/>
            <person name="Young S."/>
            <person name="Zeng Q."/>
            <person name="Koehrsen M."/>
            <person name="Alvarado L."/>
            <person name="Berlin A."/>
            <person name="Chapman S.B."/>
            <person name="Chen Z."/>
            <person name="Freedman E."/>
            <person name="Gellesch M."/>
            <person name="Goldberg J."/>
            <person name="Griggs A."/>
            <person name="Gujja S."/>
            <person name="Heilman E.R."/>
            <person name="Heiman D."/>
            <person name="Hepburn T."/>
            <person name="Howarth C."/>
            <person name="Jen D."/>
            <person name="Larson L."/>
            <person name="Mehta T."/>
            <person name="Neiman D."/>
            <person name="Pearson M."/>
            <person name="Roberts A."/>
            <person name="Saif S."/>
            <person name="Shea T."/>
            <person name="Shenoy N."/>
            <person name="Sisk P."/>
            <person name="Stolte C."/>
            <person name="Sykes S."/>
            <person name="Walk T."/>
            <person name="White J."/>
            <person name="Yandava C."/>
            <person name="Haas B."/>
            <person name="Nusbaum C."/>
            <person name="Birren B."/>
        </authorList>
    </citation>
    <scope>NUCLEOTIDE SEQUENCE</scope>
    <source>
        <strain evidence="3">R3-111a-1</strain>
    </source>
</reference>
<feature type="coiled-coil region" evidence="1">
    <location>
        <begin position="172"/>
        <end position="241"/>
    </location>
</feature>
<accession>J3PC32</accession>
<dbReference type="HOGENOM" id="CLU_014569_0_0_1"/>
<feature type="compositionally biased region" description="Acidic residues" evidence="2">
    <location>
        <begin position="264"/>
        <end position="275"/>
    </location>
</feature>
<feature type="compositionally biased region" description="Low complexity" evidence="2">
    <location>
        <begin position="728"/>
        <end position="737"/>
    </location>
</feature>
<evidence type="ECO:0000313" key="5">
    <source>
        <dbReference type="Proteomes" id="UP000006039"/>
    </source>
</evidence>
<feature type="compositionally biased region" description="Low complexity" evidence="2">
    <location>
        <begin position="11"/>
        <end position="31"/>
    </location>
</feature>
<feature type="region of interest" description="Disordered" evidence="2">
    <location>
        <begin position="1"/>
        <end position="67"/>
    </location>
</feature>
<dbReference type="OrthoDB" id="4495335at2759"/>
<feature type="region of interest" description="Disordered" evidence="2">
    <location>
        <begin position="570"/>
        <end position="791"/>
    </location>
</feature>
<keyword evidence="1" id="KW-0175">Coiled coil</keyword>
<feature type="compositionally biased region" description="Gly residues" evidence="2">
    <location>
        <begin position="738"/>
        <end position="755"/>
    </location>
</feature>
<sequence>MDPTSPNCRHSTPPAATAAAATTSPLQAASADRVNQQREPSSFMSSFQRSGTVVPATGHSRDSSVHDKISQFNTLAVQSKQLERKTTDAALKRAMLGREEAEVEMRRYRDEARALRRQVEEGKERERKVGERLETVMENYGRAKETHAHTQALWEKEIRRARKDTFKSQSVIVKLQEELKAARAAAQAAETALAEEKERAQAREQEAFAARYEVVGVQEQLEQMQERLKAVEQERDAFKTLAKSEEDLARIAAEGRLPLPKLEAEEEEDREDDNGELALPVKESPKSRQVSLSTTDVKFSESSEAEIEELSLRLQWEKQRADRAEDHVEYLQAECLMRACPCMKSRPRTSIFSQSHRRQPSMEIVDPSDHAIIGGKRSISPQRSTFSPKRSRIDNPKCRSSRRSTIFVPEEGVFRTVSQEEAEAMAAPSIPIVEEEESADTTVEPATPITPLTPVEMKNSSEAFARTPSLDPPAFAALSDSRTSLLSLLDAPHQKDEPSTRFEIPTMSGMVIQQEFVQETTIVEEVRVPAPSRSRRHETPDAALPVPQLERAAREKTPTNGDFEATIVADRGRTRSPEAGALPATSIPDQQCEPQARAREPRQPAEASTMEEEYRRSPEPAPRPHTSAARYGALQTTTMTTKVPLREENTDPSLAKRLMALQRTPSHDSSVRSSTSSRGWSATDDDGPSFDVTNPALTPTMTREQALAQIRERRGRARSAMGTNRPVTPGAGARPVTPGGGARPVTPGGGLGAGGMKRPIKQPALGERRDVSAPVGRTVAPLSAARRRVRS</sequence>
<dbReference type="STRING" id="644352.J3PC32"/>
<feature type="region of interest" description="Disordered" evidence="2">
    <location>
        <begin position="259"/>
        <end position="289"/>
    </location>
</feature>
<dbReference type="GeneID" id="20351513"/>
<evidence type="ECO:0000256" key="1">
    <source>
        <dbReference type="SAM" id="Coils"/>
    </source>
</evidence>
<feature type="compositionally biased region" description="Polar residues" evidence="2">
    <location>
        <begin position="379"/>
        <end position="388"/>
    </location>
</feature>
<dbReference type="EMBL" id="GL385400">
    <property type="protein sequence ID" value="EJT71802.1"/>
    <property type="molecule type" value="Genomic_DNA"/>
</dbReference>
<evidence type="ECO:0000313" key="4">
    <source>
        <dbReference type="EnsemblFungi" id="EJT71802"/>
    </source>
</evidence>
<dbReference type="AlphaFoldDB" id="J3PC32"/>
<reference evidence="5" key="1">
    <citation type="submission" date="2010-07" db="EMBL/GenBank/DDBJ databases">
        <title>The genome sequence of Gaeumannomyces graminis var. tritici strain R3-111a-1.</title>
        <authorList>
            <consortium name="The Broad Institute Genome Sequencing Platform"/>
            <person name="Ma L.-J."/>
            <person name="Dead R."/>
            <person name="Young S."/>
            <person name="Zeng Q."/>
            <person name="Koehrsen M."/>
            <person name="Alvarado L."/>
            <person name="Berlin A."/>
            <person name="Chapman S.B."/>
            <person name="Chen Z."/>
            <person name="Freedman E."/>
            <person name="Gellesch M."/>
            <person name="Goldberg J."/>
            <person name="Griggs A."/>
            <person name="Gujja S."/>
            <person name="Heilman E.R."/>
            <person name="Heiman D."/>
            <person name="Hepburn T."/>
            <person name="Howarth C."/>
            <person name="Jen D."/>
            <person name="Larson L."/>
            <person name="Mehta T."/>
            <person name="Neiman D."/>
            <person name="Pearson M."/>
            <person name="Roberts A."/>
            <person name="Saif S."/>
            <person name="Shea T."/>
            <person name="Shenoy N."/>
            <person name="Sisk P."/>
            <person name="Stolte C."/>
            <person name="Sykes S."/>
            <person name="Walk T."/>
            <person name="White J."/>
            <person name="Yandava C."/>
            <person name="Haas B."/>
            <person name="Nusbaum C."/>
            <person name="Birren B."/>
        </authorList>
    </citation>
    <scope>NUCLEOTIDE SEQUENCE [LARGE SCALE GENOMIC DNA]</scope>
    <source>
        <strain evidence="5">R3-111a-1</strain>
    </source>
</reference>
<feature type="coiled-coil region" evidence="1">
    <location>
        <begin position="91"/>
        <end position="125"/>
    </location>
</feature>
<keyword evidence="5" id="KW-1185">Reference proteome</keyword>
<feature type="compositionally biased region" description="Polar residues" evidence="2">
    <location>
        <begin position="33"/>
        <end position="51"/>
    </location>
</feature>
<feature type="region of interest" description="Disordered" evidence="2">
    <location>
        <begin position="374"/>
        <end position="401"/>
    </location>
</feature>
<evidence type="ECO:0000313" key="3">
    <source>
        <dbReference type="EMBL" id="EJT71802.1"/>
    </source>
</evidence>
<dbReference type="RefSeq" id="XP_009227199.1">
    <property type="nucleotide sequence ID" value="XM_009228935.1"/>
</dbReference>
<dbReference type="VEuPathDB" id="FungiDB:GGTG_11055"/>
<dbReference type="EnsemblFungi" id="EJT71802">
    <property type="protein sequence ID" value="EJT71802"/>
    <property type="gene ID" value="GGTG_11055"/>
</dbReference>
<organism evidence="3">
    <name type="scientific">Gaeumannomyces tritici (strain R3-111a-1)</name>
    <name type="common">Wheat and barley take-all root rot fungus</name>
    <name type="synonym">Gaeumannomyces graminis var. tritici</name>
    <dbReference type="NCBI Taxonomy" id="644352"/>
    <lineage>
        <taxon>Eukaryota</taxon>
        <taxon>Fungi</taxon>
        <taxon>Dikarya</taxon>
        <taxon>Ascomycota</taxon>
        <taxon>Pezizomycotina</taxon>
        <taxon>Sordariomycetes</taxon>
        <taxon>Sordariomycetidae</taxon>
        <taxon>Magnaporthales</taxon>
        <taxon>Magnaporthaceae</taxon>
        <taxon>Gaeumannomyces</taxon>
    </lineage>
</organism>
<name>J3PC32_GAET3</name>
<dbReference type="PANTHER" id="PTHR42041:SF1">
    <property type="entry name" value="DNA ENDONUCLEASE ACTIVATOR CTP1 C-TERMINAL DOMAIN-CONTAINING PROTEIN"/>
    <property type="match status" value="1"/>
</dbReference>
<feature type="compositionally biased region" description="Polar residues" evidence="2">
    <location>
        <begin position="1"/>
        <end position="10"/>
    </location>
</feature>
<reference evidence="3" key="3">
    <citation type="submission" date="2010-09" db="EMBL/GenBank/DDBJ databases">
        <title>Annotation of Gaeumannomyces graminis var. tritici R3-111a-1.</title>
        <authorList>
            <consortium name="The Broad Institute Genome Sequencing Platform"/>
            <person name="Ma L.-J."/>
            <person name="Dead R."/>
            <person name="Young S.K."/>
            <person name="Zeng Q."/>
            <person name="Gargeya S."/>
            <person name="Fitzgerald M."/>
            <person name="Haas B."/>
            <person name="Abouelleil A."/>
            <person name="Alvarado L."/>
            <person name="Arachchi H.M."/>
            <person name="Berlin A."/>
            <person name="Brown A."/>
            <person name="Chapman S.B."/>
            <person name="Chen Z."/>
            <person name="Dunbar C."/>
            <person name="Freedman E."/>
            <person name="Gearin G."/>
            <person name="Gellesch M."/>
            <person name="Goldberg J."/>
            <person name="Griggs A."/>
            <person name="Gujja S."/>
            <person name="Heiman D."/>
            <person name="Howarth C."/>
            <person name="Larson L."/>
            <person name="Lui A."/>
            <person name="MacDonald P.J.P."/>
            <person name="Mehta T."/>
            <person name="Montmayeur A."/>
            <person name="Murphy C."/>
            <person name="Neiman D."/>
            <person name="Pearson M."/>
            <person name="Priest M."/>
            <person name="Roberts A."/>
            <person name="Saif S."/>
            <person name="Shea T."/>
            <person name="Shenoy N."/>
            <person name="Sisk P."/>
            <person name="Stolte C."/>
            <person name="Sykes S."/>
            <person name="Yandava C."/>
            <person name="Wortman J."/>
            <person name="Nusbaum C."/>
            <person name="Birren B."/>
        </authorList>
    </citation>
    <scope>NUCLEOTIDE SEQUENCE</scope>
    <source>
        <strain evidence="3">R3-111a-1</strain>
    </source>
</reference>
<evidence type="ECO:0000256" key="2">
    <source>
        <dbReference type="SAM" id="MobiDB-lite"/>
    </source>
</evidence>
<feature type="compositionally biased region" description="Low complexity" evidence="2">
    <location>
        <begin position="671"/>
        <end position="682"/>
    </location>
</feature>
<dbReference type="Proteomes" id="UP000006039">
    <property type="component" value="Unassembled WGS sequence"/>
</dbReference>
<reference evidence="4" key="4">
    <citation type="journal article" date="2015" name="G3 (Bethesda)">
        <title>Genome sequences of three phytopathogenic species of the Magnaporthaceae family of fungi.</title>
        <authorList>
            <person name="Okagaki L.H."/>
            <person name="Nunes C.C."/>
            <person name="Sailsbery J."/>
            <person name="Clay B."/>
            <person name="Brown D."/>
            <person name="John T."/>
            <person name="Oh Y."/>
            <person name="Young N."/>
            <person name="Fitzgerald M."/>
            <person name="Haas B.J."/>
            <person name="Zeng Q."/>
            <person name="Young S."/>
            <person name="Adiconis X."/>
            <person name="Fan L."/>
            <person name="Levin J.Z."/>
            <person name="Mitchell T.K."/>
            <person name="Okubara P.A."/>
            <person name="Farman M.L."/>
            <person name="Kohn L.M."/>
            <person name="Birren B."/>
            <person name="Ma L.-J."/>
            <person name="Dean R.A."/>
        </authorList>
    </citation>
    <scope>NUCLEOTIDE SEQUENCE</scope>
    <source>
        <strain evidence="4">R3-111a-1</strain>
    </source>
</reference>
<reference evidence="4" key="5">
    <citation type="submission" date="2018-04" db="UniProtKB">
        <authorList>
            <consortium name="EnsemblFungi"/>
        </authorList>
    </citation>
    <scope>IDENTIFICATION</scope>
    <source>
        <strain evidence="4">R3-111a-1</strain>
    </source>
</reference>
<dbReference type="eggNOG" id="ENOG502RY7V">
    <property type="taxonomic scope" value="Eukaryota"/>
</dbReference>
<gene>
    <name evidence="4" type="primary">20351513</name>
    <name evidence="3" type="ORF">GGTG_11055</name>
</gene>
<feature type="compositionally biased region" description="Polar residues" evidence="2">
    <location>
        <begin position="691"/>
        <end position="703"/>
    </location>
</feature>
<proteinExistence type="predicted"/>
<protein>
    <submittedName>
        <fullName evidence="3 4">Uncharacterized protein</fullName>
    </submittedName>
</protein>